<evidence type="ECO:0000313" key="2">
    <source>
        <dbReference type="EMBL" id="KAK0975162.1"/>
    </source>
</evidence>
<evidence type="ECO:0008006" key="4">
    <source>
        <dbReference type="Google" id="ProtNLM"/>
    </source>
</evidence>
<dbReference type="AlphaFoldDB" id="A0AAN6QNE9"/>
<organism evidence="2 3">
    <name type="scientific">Friedmanniomyces endolithicus</name>
    <dbReference type="NCBI Taxonomy" id="329885"/>
    <lineage>
        <taxon>Eukaryota</taxon>
        <taxon>Fungi</taxon>
        <taxon>Dikarya</taxon>
        <taxon>Ascomycota</taxon>
        <taxon>Pezizomycotina</taxon>
        <taxon>Dothideomycetes</taxon>
        <taxon>Dothideomycetidae</taxon>
        <taxon>Mycosphaerellales</taxon>
        <taxon>Teratosphaeriaceae</taxon>
        <taxon>Friedmanniomyces</taxon>
    </lineage>
</organism>
<dbReference type="PANTHER" id="PTHR39214">
    <property type="entry name" value="MICROBODY (PEROXISOME) BIOGENESIS PROTEIN PEROXIN 8 (EUROFUNG)"/>
    <property type="match status" value="1"/>
</dbReference>
<evidence type="ECO:0000256" key="1">
    <source>
        <dbReference type="SAM" id="MobiDB-lite"/>
    </source>
</evidence>
<protein>
    <recommendedName>
        <fullName evidence="4">Peroxisomal membrane protein PEX17</fullName>
    </recommendedName>
</protein>
<proteinExistence type="predicted"/>
<name>A0AAN6QNE9_9PEZI</name>
<evidence type="ECO:0000313" key="3">
    <source>
        <dbReference type="Proteomes" id="UP001175353"/>
    </source>
</evidence>
<reference evidence="2" key="1">
    <citation type="submission" date="2023-06" db="EMBL/GenBank/DDBJ databases">
        <title>Black Yeasts Isolated from many extreme environments.</title>
        <authorList>
            <person name="Coleine C."/>
            <person name="Stajich J.E."/>
            <person name="Selbmann L."/>
        </authorList>
    </citation>
    <scope>NUCLEOTIDE SEQUENCE</scope>
    <source>
        <strain evidence="2">CCFEE 5200</strain>
    </source>
</reference>
<sequence length="794" mass="87363">MPSDRLLGTLLRSLHSYTEQQDTPRLLGTAASLLTTLNNPLNVTLLTSQLLSAPAIWAHPDGLRTCVRCLGAFHSAAQALLRHEDSLLEQSTGHDFAKLQLEPNLPKDDWIRAVVSGADEHSPRWRHLLVLGGLLQGFGPARDQSLSRSMRSTLESGLVTATNVALEETLPDDELGQQALTVVLNYCFPDLPDHERARLDYDSLLPVLMRSTLHYHEGLRSAYFLGTLDNDVRAVSGSRFQWSARSSSYQQIQGMLSSPVISSLGPLARLIGHTAEQARDSRLIMAALDDLEAFARTLYLQWRHTKLSEIDASEEILYLDTETMETTNPALWKLLRSILFAVVIILRSIVGRMLGDAALAIDGGIGPPRIAAQTLHTLRYFHFISSRLGITTFSQYNFVYLTAMDILATYPSEVEAFLEAIKPADIGQVPHHPLDRSLDLFYLNTAEHFTLVLPQSRAEELLVAVATPYLAAGGNNHLLTIFEAAHSVMLAAFSAPQNVELTAKHLPFYVDALFKVFPSNLSARQFRLAFKTLLGLATPPSELAANQPMLPTVLLELLHDRAYTASSAVIPLDPPSTGSQSSPDVARELSEQAVLVLTVIDTLPQLPLELLDEWLPLAAGMLNRVADASIRERCKEHFWNVLMDGEMNSHRSQCCAAWWSTGGGRDMVLFGHEGREEEMHEMSGALPPEAIQGHPSDLQLGVYKRGVQLWSGPMRWGPCTPPSQTASTIPLIPPTKRPSSLIDSRSAGLTGILPQSHANGHPATEELATTASRHISLYAHAPNMWAVSRWTGME</sequence>
<dbReference type="EMBL" id="JAUJLE010000148">
    <property type="protein sequence ID" value="KAK0975162.1"/>
    <property type="molecule type" value="Genomic_DNA"/>
</dbReference>
<dbReference type="PANTHER" id="PTHR39214:SF1">
    <property type="entry name" value="MICROBODY (PEROXISOME) BIOGENESIS PROTEIN PEROXIN 8 (EUROFUNG)"/>
    <property type="match status" value="1"/>
</dbReference>
<feature type="region of interest" description="Disordered" evidence="1">
    <location>
        <begin position="721"/>
        <end position="742"/>
    </location>
</feature>
<accession>A0AAN6QNE9</accession>
<comment type="caution">
    <text evidence="2">The sequence shown here is derived from an EMBL/GenBank/DDBJ whole genome shotgun (WGS) entry which is preliminary data.</text>
</comment>
<dbReference type="Pfam" id="PF26001">
    <property type="entry name" value="Pex8"/>
    <property type="match status" value="1"/>
</dbReference>
<keyword evidence="3" id="KW-1185">Reference proteome</keyword>
<gene>
    <name evidence="2" type="ORF">LTR91_014088</name>
</gene>
<dbReference type="InterPro" id="IPR055334">
    <property type="entry name" value="PEX8-like"/>
</dbReference>
<dbReference type="Proteomes" id="UP001175353">
    <property type="component" value="Unassembled WGS sequence"/>
</dbReference>